<dbReference type="SMART" id="SM00871">
    <property type="entry name" value="AraC_E_bind"/>
    <property type="match status" value="1"/>
</dbReference>
<protein>
    <submittedName>
        <fullName evidence="2">GyrI-like domain-containing protein</fullName>
    </submittedName>
</protein>
<dbReference type="PANTHER" id="PTHR36444">
    <property type="entry name" value="TRANSCRIPTIONAL REGULATOR PROTEIN YOBU-RELATED"/>
    <property type="match status" value="1"/>
</dbReference>
<evidence type="ECO:0000259" key="1">
    <source>
        <dbReference type="SMART" id="SM00871"/>
    </source>
</evidence>
<gene>
    <name evidence="2" type="ORF">P9850_06470</name>
</gene>
<dbReference type="RefSeq" id="WP_328217728.1">
    <property type="nucleotide sequence ID" value="NZ_JARTLI010000007.1"/>
</dbReference>
<proteinExistence type="predicted"/>
<dbReference type="PANTHER" id="PTHR36444:SF3">
    <property type="entry name" value="TRANSCRIPTIONAL ACTIVATOR, PUTATIVE-RELATED"/>
    <property type="match status" value="1"/>
</dbReference>
<accession>A0ABD5IU82</accession>
<feature type="domain" description="AraC effector-binding" evidence="1">
    <location>
        <begin position="1"/>
        <end position="160"/>
    </location>
</feature>
<dbReference type="SUPFAM" id="SSF55136">
    <property type="entry name" value="Probable bacterial effector-binding domain"/>
    <property type="match status" value="1"/>
</dbReference>
<dbReference type="Gene3D" id="3.20.80.10">
    <property type="entry name" value="Regulatory factor, effector binding domain"/>
    <property type="match status" value="1"/>
</dbReference>
<dbReference type="InterPro" id="IPR010499">
    <property type="entry name" value="AraC_E-bd"/>
</dbReference>
<dbReference type="AlphaFoldDB" id="A0ABD5IU82"/>
<name>A0ABD5IU82_9BACL</name>
<evidence type="ECO:0000313" key="2">
    <source>
        <dbReference type="EMBL" id="MED5051506.1"/>
    </source>
</evidence>
<dbReference type="InterPro" id="IPR011256">
    <property type="entry name" value="Reg_factor_effector_dom_sf"/>
</dbReference>
<sequence>MNHQIIEKDRFQVVGIKRTFSLVNGENHTGIAKMWEEVHQNGTVKLLSSLNNGSLKGLIGVCTAHSDDQSGQTIDYWIAAEYNGEVPNGLLALEIPASKWGIFEVRGSMPEAIQTAWEQIFSEWLPSQHYKLAGTPQLEVYPDDDPTSPDFYSEIWVRLQ</sequence>
<comment type="caution">
    <text evidence="2">The sequence shown here is derived from an EMBL/GenBank/DDBJ whole genome shotgun (WGS) entry which is preliminary data.</text>
</comment>
<evidence type="ECO:0000313" key="3">
    <source>
        <dbReference type="Proteomes" id="UP001339962"/>
    </source>
</evidence>
<reference evidence="2 3" key="1">
    <citation type="submission" date="2023-03" db="EMBL/GenBank/DDBJ databases">
        <title>Bacillus Genome Sequencing.</title>
        <authorList>
            <person name="Dunlap C."/>
        </authorList>
    </citation>
    <scope>NUCLEOTIDE SEQUENCE [LARGE SCALE GENOMIC DNA]</scope>
    <source>
        <strain evidence="2 3">NRS-38</strain>
    </source>
</reference>
<dbReference type="EMBL" id="JARTLI010000007">
    <property type="protein sequence ID" value="MED5051506.1"/>
    <property type="molecule type" value="Genomic_DNA"/>
</dbReference>
<dbReference type="InterPro" id="IPR029441">
    <property type="entry name" value="Cass2"/>
</dbReference>
<organism evidence="2 3">
    <name type="scientific">Anoxybacteroides rupiense</name>
    <dbReference type="NCBI Taxonomy" id="311460"/>
    <lineage>
        <taxon>Bacteria</taxon>
        <taxon>Bacillati</taxon>
        <taxon>Bacillota</taxon>
        <taxon>Bacilli</taxon>
        <taxon>Bacillales</taxon>
        <taxon>Anoxybacillaceae</taxon>
        <taxon>Anoxybacteroides</taxon>
    </lineage>
</organism>
<dbReference type="InterPro" id="IPR053182">
    <property type="entry name" value="YobU-like_regulator"/>
</dbReference>
<dbReference type="Proteomes" id="UP001339962">
    <property type="component" value="Unassembled WGS sequence"/>
</dbReference>
<dbReference type="Pfam" id="PF14526">
    <property type="entry name" value="Cass2"/>
    <property type="match status" value="1"/>
</dbReference>